<protein>
    <submittedName>
        <fullName evidence="1">Disintegrin and metalloproteinase domain-containing protein 32</fullName>
    </submittedName>
</protein>
<sequence>LHQNIVSNHKPSGSLVTAAHRGVSWRDSPQVGAAPKLEASGTHIERQASEIALPDHPIASNLETLTEMVGAQKPPHPQQPKLQTALRCVTSRLSERTCFWADL</sequence>
<feature type="non-terminal residue" evidence="1">
    <location>
        <position position="1"/>
    </location>
</feature>
<evidence type="ECO:0000313" key="1">
    <source>
        <dbReference type="EMBL" id="ERE87276.1"/>
    </source>
</evidence>
<dbReference type="GO" id="GO:0007229">
    <property type="term" value="P:integrin-mediated signaling pathway"/>
    <property type="evidence" value="ECO:0007669"/>
    <property type="project" value="UniProtKB-KW"/>
</dbReference>
<dbReference type="EMBL" id="KE667169">
    <property type="protein sequence ID" value="ERE87276.1"/>
    <property type="molecule type" value="Genomic_DNA"/>
</dbReference>
<name>A0A061IJH4_CRIGR</name>
<proteinExistence type="predicted"/>
<accession>A0A061IJH4</accession>
<keyword evidence="1" id="KW-0401">Integrin</keyword>
<reference evidence="2" key="1">
    <citation type="journal article" date="2013" name="Nat. Biotechnol.">
        <title>Chinese hamster genome sequenced from sorted chromosomes.</title>
        <authorList>
            <person name="Brinkrolf K."/>
            <person name="Rupp O."/>
            <person name="Laux H."/>
            <person name="Kollin F."/>
            <person name="Ernst W."/>
            <person name="Linke B."/>
            <person name="Kofler R."/>
            <person name="Romand S."/>
            <person name="Hesse F."/>
            <person name="Budach W.E."/>
            <person name="Galosy S."/>
            <person name="Muller D."/>
            <person name="Noll T."/>
            <person name="Wienberg J."/>
            <person name="Jostock T."/>
            <person name="Leonard M."/>
            <person name="Grillari J."/>
            <person name="Tauch A."/>
            <person name="Goesmann A."/>
            <person name="Helk B."/>
            <person name="Mott J.E."/>
            <person name="Puhler A."/>
            <person name="Borth N."/>
        </authorList>
    </citation>
    <scope>NUCLEOTIDE SEQUENCE [LARGE SCALE GENOMIC DNA]</scope>
    <source>
        <strain evidence="2">17A/GY</strain>
    </source>
</reference>
<dbReference type="Proteomes" id="UP000030759">
    <property type="component" value="Unassembled WGS sequence"/>
</dbReference>
<organism evidence="1 2">
    <name type="scientific">Cricetulus griseus</name>
    <name type="common">Chinese hamster</name>
    <name type="synonym">Cricetulus barabensis griseus</name>
    <dbReference type="NCBI Taxonomy" id="10029"/>
    <lineage>
        <taxon>Eukaryota</taxon>
        <taxon>Metazoa</taxon>
        <taxon>Chordata</taxon>
        <taxon>Craniata</taxon>
        <taxon>Vertebrata</taxon>
        <taxon>Euteleostomi</taxon>
        <taxon>Mammalia</taxon>
        <taxon>Eutheria</taxon>
        <taxon>Euarchontoglires</taxon>
        <taxon>Glires</taxon>
        <taxon>Rodentia</taxon>
        <taxon>Myomorpha</taxon>
        <taxon>Muroidea</taxon>
        <taxon>Cricetidae</taxon>
        <taxon>Cricetinae</taxon>
        <taxon>Cricetulus</taxon>
    </lineage>
</organism>
<evidence type="ECO:0000313" key="2">
    <source>
        <dbReference type="Proteomes" id="UP000030759"/>
    </source>
</evidence>
<dbReference type="AlphaFoldDB" id="A0A061IJH4"/>
<gene>
    <name evidence="1" type="ORF">H671_1g3898</name>
</gene>